<dbReference type="InterPro" id="IPR041698">
    <property type="entry name" value="Methyltransf_25"/>
</dbReference>
<dbReference type="Gene3D" id="3.40.50.150">
    <property type="entry name" value="Vaccinia Virus protein VP39"/>
    <property type="match status" value="1"/>
</dbReference>
<keyword evidence="2" id="KW-0808">Transferase</keyword>
<evidence type="ECO:0000256" key="2">
    <source>
        <dbReference type="ARBA" id="ARBA00022679"/>
    </source>
</evidence>
<dbReference type="HOGENOM" id="CLU_081790_1_0_7"/>
<dbReference type="GO" id="GO:0008168">
    <property type="term" value="F:methyltransferase activity"/>
    <property type="evidence" value="ECO:0007669"/>
    <property type="project" value="UniProtKB-KW"/>
</dbReference>
<keyword evidence="5" id="KW-1185">Reference proteome</keyword>
<evidence type="ECO:0000256" key="1">
    <source>
        <dbReference type="ARBA" id="ARBA00022603"/>
    </source>
</evidence>
<protein>
    <recommendedName>
        <fullName evidence="3">Methyltransferase domain-containing protein</fullName>
    </recommendedName>
</protein>
<organism evidence="4 5">
    <name type="scientific">Candidatus Entotheonella gemina</name>
    <dbReference type="NCBI Taxonomy" id="1429439"/>
    <lineage>
        <taxon>Bacteria</taxon>
        <taxon>Pseudomonadati</taxon>
        <taxon>Nitrospinota/Tectimicrobiota group</taxon>
        <taxon>Candidatus Tectimicrobiota</taxon>
        <taxon>Candidatus Entotheonellia</taxon>
        <taxon>Candidatus Entotheonellales</taxon>
        <taxon>Candidatus Entotheonellaceae</taxon>
        <taxon>Candidatus Entotheonella</taxon>
    </lineage>
</organism>
<dbReference type="GO" id="GO:0032259">
    <property type="term" value="P:methylation"/>
    <property type="evidence" value="ECO:0007669"/>
    <property type="project" value="UniProtKB-KW"/>
</dbReference>
<dbReference type="Proteomes" id="UP000019140">
    <property type="component" value="Unassembled WGS sequence"/>
</dbReference>
<dbReference type="PANTHER" id="PTHR43861">
    <property type="entry name" value="TRANS-ACONITATE 2-METHYLTRANSFERASE-RELATED"/>
    <property type="match status" value="1"/>
</dbReference>
<name>W4M5S0_9BACT</name>
<dbReference type="EMBL" id="AZHX01000892">
    <property type="protein sequence ID" value="ETX05694.1"/>
    <property type="molecule type" value="Genomic_DNA"/>
</dbReference>
<dbReference type="CDD" id="cd02440">
    <property type="entry name" value="AdoMet_MTases"/>
    <property type="match status" value="1"/>
</dbReference>
<keyword evidence="1" id="KW-0489">Methyltransferase</keyword>
<evidence type="ECO:0000259" key="3">
    <source>
        <dbReference type="Pfam" id="PF13649"/>
    </source>
</evidence>
<dbReference type="InterPro" id="IPR029063">
    <property type="entry name" value="SAM-dependent_MTases_sf"/>
</dbReference>
<dbReference type="AlphaFoldDB" id="W4M5S0"/>
<sequence length="251" mass="28167">MREEAMSTESTKSTEHPNTVLSRQHFDLMADQYDELFITHMHAYDLTHEMILNMLPFSPQATFRVLELGLGTGNLTQKLLDRFPHSTVVGYDLSGEMLARARAKLADAGARLQLHQGDISQVTFDGSFDAVISAIAVHHVPPPDKPGLFQRLYDVLRPSGVLVLGDAFQAATPALSERYRDLSKAWLEREGIVETPVYTAYRSRNSQPSGGSSTHLQAYLQWMEEAGFHNVDCVWKYLSRAVVYGERPQSQ</sequence>
<evidence type="ECO:0000313" key="4">
    <source>
        <dbReference type="EMBL" id="ETX05694.1"/>
    </source>
</evidence>
<evidence type="ECO:0000313" key="5">
    <source>
        <dbReference type="Proteomes" id="UP000019140"/>
    </source>
</evidence>
<dbReference type="Pfam" id="PF13649">
    <property type="entry name" value="Methyltransf_25"/>
    <property type="match status" value="1"/>
</dbReference>
<comment type="caution">
    <text evidence="4">The sequence shown here is derived from an EMBL/GenBank/DDBJ whole genome shotgun (WGS) entry which is preliminary data.</text>
</comment>
<dbReference type="SUPFAM" id="SSF53335">
    <property type="entry name" value="S-adenosyl-L-methionine-dependent methyltransferases"/>
    <property type="match status" value="1"/>
</dbReference>
<reference evidence="4 5" key="1">
    <citation type="journal article" date="2014" name="Nature">
        <title>An environmental bacterial taxon with a large and distinct metabolic repertoire.</title>
        <authorList>
            <person name="Wilson M.C."/>
            <person name="Mori T."/>
            <person name="Ruckert C."/>
            <person name="Uria A.R."/>
            <person name="Helf M.J."/>
            <person name="Takada K."/>
            <person name="Gernert C."/>
            <person name="Steffens U.A."/>
            <person name="Heycke N."/>
            <person name="Schmitt S."/>
            <person name="Rinke C."/>
            <person name="Helfrich E.J."/>
            <person name="Brachmann A.O."/>
            <person name="Gurgui C."/>
            <person name="Wakimoto T."/>
            <person name="Kracht M."/>
            <person name="Crusemann M."/>
            <person name="Hentschel U."/>
            <person name="Abe I."/>
            <person name="Matsunaga S."/>
            <person name="Kalinowski J."/>
            <person name="Takeyama H."/>
            <person name="Piel J."/>
        </authorList>
    </citation>
    <scope>NUCLEOTIDE SEQUENCE [LARGE SCALE GENOMIC DNA]</scope>
    <source>
        <strain evidence="5">TSY2</strain>
    </source>
</reference>
<dbReference type="PANTHER" id="PTHR43861:SF1">
    <property type="entry name" value="TRANS-ACONITATE 2-METHYLTRANSFERASE"/>
    <property type="match status" value="1"/>
</dbReference>
<gene>
    <name evidence="4" type="ORF">ETSY2_21470</name>
</gene>
<proteinExistence type="predicted"/>
<feature type="domain" description="Methyltransferase" evidence="3">
    <location>
        <begin position="65"/>
        <end position="160"/>
    </location>
</feature>
<accession>W4M5S0</accession>